<dbReference type="PANTHER" id="PTHR30146">
    <property type="entry name" value="LACI-RELATED TRANSCRIPTIONAL REPRESSOR"/>
    <property type="match status" value="1"/>
</dbReference>
<keyword evidence="2" id="KW-0238">DNA-binding</keyword>
<dbReference type="Proteomes" id="UP000007881">
    <property type="component" value="Chromosome"/>
</dbReference>
<keyword evidence="3" id="KW-0804">Transcription</keyword>
<dbReference type="InterPro" id="IPR036390">
    <property type="entry name" value="WH_DNA-bd_sf"/>
</dbReference>
<dbReference type="PANTHER" id="PTHR30146:SF109">
    <property type="entry name" value="HTH-TYPE TRANSCRIPTIONAL REGULATOR GALS"/>
    <property type="match status" value="1"/>
</dbReference>
<dbReference type="SUPFAM" id="SSF46785">
    <property type="entry name" value="Winged helix' DNA-binding domain"/>
    <property type="match status" value="1"/>
</dbReference>
<dbReference type="OrthoDB" id="9772505at2"/>
<keyword evidence="6" id="KW-1185">Reference proteome</keyword>
<dbReference type="AlphaFoldDB" id="I0IA89"/>
<dbReference type="InterPro" id="IPR046335">
    <property type="entry name" value="LacI/GalR-like_sensor"/>
</dbReference>
<dbReference type="RefSeq" id="WP_014435397.1">
    <property type="nucleotide sequence ID" value="NC_017080.1"/>
</dbReference>
<dbReference type="SUPFAM" id="SSF53822">
    <property type="entry name" value="Periplasmic binding protein-like I"/>
    <property type="match status" value="1"/>
</dbReference>
<dbReference type="SMART" id="SM00345">
    <property type="entry name" value="HTH_GNTR"/>
    <property type="match status" value="1"/>
</dbReference>
<dbReference type="PROSITE" id="PS50949">
    <property type="entry name" value="HTH_GNTR"/>
    <property type="match status" value="1"/>
</dbReference>
<dbReference type="HOGENOM" id="CLU_655284_0_0_0"/>
<evidence type="ECO:0000313" key="5">
    <source>
        <dbReference type="EMBL" id="BAM02177.1"/>
    </source>
</evidence>
<dbReference type="KEGG" id="phm:PSMK_00180"/>
<dbReference type="Pfam" id="PF13377">
    <property type="entry name" value="Peripla_BP_3"/>
    <property type="match status" value="1"/>
</dbReference>
<name>I0IA89_PHYMF</name>
<dbReference type="InterPro" id="IPR036388">
    <property type="entry name" value="WH-like_DNA-bd_sf"/>
</dbReference>
<organism evidence="5 6">
    <name type="scientific">Phycisphaera mikurensis (strain NBRC 102666 / KCTC 22515 / FYK2301M01)</name>
    <dbReference type="NCBI Taxonomy" id="1142394"/>
    <lineage>
        <taxon>Bacteria</taxon>
        <taxon>Pseudomonadati</taxon>
        <taxon>Planctomycetota</taxon>
        <taxon>Phycisphaerae</taxon>
        <taxon>Phycisphaerales</taxon>
        <taxon>Phycisphaeraceae</taxon>
        <taxon>Phycisphaera</taxon>
    </lineage>
</organism>
<evidence type="ECO:0000259" key="4">
    <source>
        <dbReference type="PROSITE" id="PS50949"/>
    </source>
</evidence>
<dbReference type="EMBL" id="AP012338">
    <property type="protein sequence ID" value="BAM02177.1"/>
    <property type="molecule type" value="Genomic_DNA"/>
</dbReference>
<dbReference type="Gene3D" id="3.40.50.2300">
    <property type="match status" value="2"/>
</dbReference>
<protein>
    <submittedName>
        <fullName evidence="5">Putative GntR family transcriptional regulator</fullName>
    </submittedName>
</protein>
<keyword evidence="1" id="KW-0805">Transcription regulation</keyword>
<evidence type="ECO:0000313" key="6">
    <source>
        <dbReference type="Proteomes" id="UP000007881"/>
    </source>
</evidence>
<accession>I0IA89</accession>
<reference evidence="5 6" key="1">
    <citation type="submission" date="2012-02" db="EMBL/GenBank/DDBJ databases">
        <title>Complete genome sequence of Phycisphaera mikurensis NBRC 102666.</title>
        <authorList>
            <person name="Ankai A."/>
            <person name="Hosoyama A."/>
            <person name="Terui Y."/>
            <person name="Sekine M."/>
            <person name="Fukai R."/>
            <person name="Kato Y."/>
            <person name="Nakamura S."/>
            <person name="Yamada-Narita S."/>
            <person name="Kawakoshi A."/>
            <person name="Fukunaga Y."/>
            <person name="Yamazaki S."/>
            <person name="Fujita N."/>
        </authorList>
    </citation>
    <scope>NUCLEOTIDE SEQUENCE [LARGE SCALE GENOMIC DNA]</scope>
    <source>
        <strain evidence="6">NBRC 102666 / KCTC 22515 / FYK2301M01</strain>
    </source>
</reference>
<dbReference type="CDD" id="cd06267">
    <property type="entry name" value="PBP1_LacI_sugar_binding-like"/>
    <property type="match status" value="1"/>
</dbReference>
<dbReference type="GO" id="GO:0003700">
    <property type="term" value="F:DNA-binding transcription factor activity"/>
    <property type="evidence" value="ECO:0007669"/>
    <property type="project" value="InterPro"/>
</dbReference>
<evidence type="ECO:0000256" key="2">
    <source>
        <dbReference type="ARBA" id="ARBA00023125"/>
    </source>
</evidence>
<gene>
    <name evidence="5" type="ordered locus">PSMK_00180</name>
</gene>
<dbReference type="InterPro" id="IPR028082">
    <property type="entry name" value="Peripla_BP_I"/>
</dbReference>
<dbReference type="GO" id="GO:0000976">
    <property type="term" value="F:transcription cis-regulatory region binding"/>
    <property type="evidence" value="ECO:0007669"/>
    <property type="project" value="TreeGrafter"/>
</dbReference>
<feature type="domain" description="HTH gntR-type" evidence="4">
    <location>
        <begin position="18"/>
        <end position="86"/>
    </location>
</feature>
<dbReference type="STRING" id="1142394.PSMK_00180"/>
<dbReference type="InterPro" id="IPR000524">
    <property type="entry name" value="Tscrpt_reg_HTH_GntR"/>
</dbReference>
<proteinExistence type="predicted"/>
<evidence type="ECO:0000256" key="3">
    <source>
        <dbReference type="ARBA" id="ARBA00023163"/>
    </source>
</evidence>
<dbReference type="Gene3D" id="1.10.10.10">
    <property type="entry name" value="Winged helix-like DNA-binding domain superfamily/Winged helix DNA-binding domain"/>
    <property type="match status" value="1"/>
</dbReference>
<sequence>MPPPDPLHEALAATYPPRGSADQLRERLLTVLRDASTAAGSSFFTDADLVEMTGLSRSTVRRAMDRLQAEGWVQREIGRGTFVGPRAVGAAATPGPEQPAGGDAGRALRRVAVASFRLAGTTTLETDWYTAALLQGLDRTCHEHHVAVELLGLTEMRSDVLVERIRRSRPHVLVCLAPGPTSVELLLEAQRCGIRRVVVASARTVDGVPALVENNHQGARVAVEHLASLGHERIGFLNRRLGAVWLHERQHGHVEAQRALGLPDDEGLTCWFAPPSGPWEPTPDDTAAIARWLERSGATAVVCGTFYGALALEPAAELAGLAVPADLSVLAFDDHPLLRSAFGGRSVTRLGVPLGEMGGMIARVAGSGQDLPPTTFFDFDFIRGGTTAAPLS</sequence>
<dbReference type="eggNOG" id="COG1609">
    <property type="taxonomic scope" value="Bacteria"/>
</dbReference>
<evidence type="ECO:0000256" key="1">
    <source>
        <dbReference type="ARBA" id="ARBA00023015"/>
    </source>
</evidence>
<dbReference type="Pfam" id="PF00392">
    <property type="entry name" value="GntR"/>
    <property type="match status" value="1"/>
</dbReference>